<dbReference type="AlphaFoldDB" id="A0A2P2E080"/>
<sequence>MAQKVRSNETFQPHSIQELRRWFEKNLDREEGIWIILAKKNSGIETIRVDDLIDECLCFGWIDSLPNKIDEKTYKLYISPRSPKSNWSLVNKEKVKRLEKEGRIHAKGKAMIQIAKKTGTWTALEGVDNLEIPSDLLKELEKYKQAKANFLAFPKSVRRGILEWIGNAKKEETRKNRISETASLAEQNVRANQYQKPNS</sequence>
<proteinExistence type="predicted"/>
<reference evidence="2 3" key="1">
    <citation type="submission" date="2018-02" db="EMBL/GenBank/DDBJ databases">
        <title>Novel Leptospira species isolated from soil and water in Japan.</title>
        <authorList>
            <person name="Nakao R."/>
            <person name="Masuzawa T."/>
        </authorList>
    </citation>
    <scope>NUCLEOTIDE SEQUENCE [LARGE SCALE GENOMIC DNA]</scope>
    <source>
        <strain evidence="2 3">YH101</strain>
    </source>
</reference>
<dbReference type="OrthoDB" id="9796999at2"/>
<keyword evidence="3" id="KW-1185">Reference proteome</keyword>
<dbReference type="RefSeq" id="WP_108976340.1">
    <property type="nucleotide sequence ID" value="NZ_BFBB01000004.1"/>
</dbReference>
<name>A0A2P2E080_9LEPT</name>
<accession>A0A2P2E080</accession>
<dbReference type="EMBL" id="BFBB01000004">
    <property type="protein sequence ID" value="GBF50294.1"/>
    <property type="molecule type" value="Genomic_DNA"/>
</dbReference>
<evidence type="ECO:0000313" key="3">
    <source>
        <dbReference type="Proteomes" id="UP000245133"/>
    </source>
</evidence>
<evidence type="ECO:0000313" key="2">
    <source>
        <dbReference type="EMBL" id="GBF50294.1"/>
    </source>
</evidence>
<feature type="region of interest" description="Disordered" evidence="1">
    <location>
        <begin position="172"/>
        <end position="199"/>
    </location>
</feature>
<comment type="caution">
    <text evidence="2">The sequence shown here is derived from an EMBL/GenBank/DDBJ whole genome shotgun (WGS) entry which is preliminary data.</text>
</comment>
<organism evidence="2 3">
    <name type="scientific">Leptospira ryugenii</name>
    <dbReference type="NCBI Taxonomy" id="1917863"/>
    <lineage>
        <taxon>Bacteria</taxon>
        <taxon>Pseudomonadati</taxon>
        <taxon>Spirochaetota</taxon>
        <taxon>Spirochaetia</taxon>
        <taxon>Leptospirales</taxon>
        <taxon>Leptospiraceae</taxon>
        <taxon>Leptospira</taxon>
    </lineage>
</organism>
<dbReference type="Proteomes" id="UP000245133">
    <property type="component" value="Unassembled WGS sequence"/>
</dbReference>
<feature type="compositionally biased region" description="Polar residues" evidence="1">
    <location>
        <begin position="179"/>
        <end position="199"/>
    </location>
</feature>
<gene>
    <name evidence="2" type="ORF">LPTSP4_18190</name>
</gene>
<evidence type="ECO:0000256" key="1">
    <source>
        <dbReference type="SAM" id="MobiDB-lite"/>
    </source>
</evidence>
<dbReference type="Pfam" id="PF13376">
    <property type="entry name" value="OmdA"/>
    <property type="match status" value="1"/>
</dbReference>
<protein>
    <recommendedName>
        <fullName evidence="4">Bacteriocin-protection protein, YdeI/OmpD-associated family</fullName>
    </recommendedName>
</protein>
<evidence type="ECO:0008006" key="4">
    <source>
        <dbReference type="Google" id="ProtNLM"/>
    </source>
</evidence>